<sequence length="289" mass="31690">MQAPMPEVAGVTHRRIRAGDLDVHVAEAGEGPPVMLLHGSPQHWFEWRRVLPLLAADHRVVAPDLRGCGWTSAPASGYDLDTQTRDVLAILDALGLERVTLVTHDYSAFMGWRIAFDHPGRLDALVALGAPHPWFRPTAAMAAQLWRVWFQPVLAMPGLGQLVARGGRQRVVRSMLDGSRPTFDEAARQSFLAAWRPSERARALSSIYRRLILPGMAALARGPYDGRHLAVPTRIVLAGDDPVIREAGMGPWRGTAHDLRTSTAERAGHYIADDRPDAVAAAVRELTGR</sequence>
<dbReference type="PRINTS" id="PR00412">
    <property type="entry name" value="EPOXHYDRLASE"/>
</dbReference>
<dbReference type="PANTHER" id="PTHR43329">
    <property type="entry name" value="EPOXIDE HYDROLASE"/>
    <property type="match status" value="1"/>
</dbReference>
<comment type="caution">
    <text evidence="3">The sequence shown here is derived from an EMBL/GenBank/DDBJ whole genome shotgun (WGS) entry which is preliminary data.</text>
</comment>
<organism evidence="3 4">
    <name type="scientific">Agrococcus jenensis</name>
    <dbReference type="NCBI Taxonomy" id="46353"/>
    <lineage>
        <taxon>Bacteria</taxon>
        <taxon>Bacillati</taxon>
        <taxon>Actinomycetota</taxon>
        <taxon>Actinomycetes</taxon>
        <taxon>Micrococcales</taxon>
        <taxon>Microbacteriaceae</taxon>
        <taxon>Agrococcus</taxon>
    </lineage>
</organism>
<keyword evidence="1" id="KW-0378">Hydrolase</keyword>
<accession>A0A3N2ASC3</accession>
<evidence type="ECO:0000256" key="1">
    <source>
        <dbReference type="ARBA" id="ARBA00022801"/>
    </source>
</evidence>
<name>A0A3N2ASC3_9MICO</name>
<keyword evidence="4" id="KW-1185">Reference proteome</keyword>
<feature type="domain" description="AB hydrolase-1" evidence="2">
    <location>
        <begin position="32"/>
        <end position="144"/>
    </location>
</feature>
<dbReference type="AlphaFoldDB" id="A0A3N2ASC3"/>
<dbReference type="EMBL" id="RKHJ01000001">
    <property type="protein sequence ID" value="ROR65886.1"/>
    <property type="molecule type" value="Genomic_DNA"/>
</dbReference>
<dbReference type="Gene3D" id="3.40.50.1820">
    <property type="entry name" value="alpha/beta hydrolase"/>
    <property type="match status" value="1"/>
</dbReference>
<evidence type="ECO:0000313" key="4">
    <source>
        <dbReference type="Proteomes" id="UP000275456"/>
    </source>
</evidence>
<evidence type="ECO:0000259" key="2">
    <source>
        <dbReference type="Pfam" id="PF00561"/>
    </source>
</evidence>
<gene>
    <name evidence="3" type="ORF">EDD26_1256</name>
</gene>
<dbReference type="Proteomes" id="UP000275456">
    <property type="component" value="Unassembled WGS sequence"/>
</dbReference>
<dbReference type="InterPro" id="IPR029058">
    <property type="entry name" value="AB_hydrolase_fold"/>
</dbReference>
<protein>
    <submittedName>
        <fullName evidence="3">Pimeloyl-ACP methyl ester carboxylesterase</fullName>
    </submittedName>
</protein>
<evidence type="ECO:0000313" key="3">
    <source>
        <dbReference type="EMBL" id="ROR65886.1"/>
    </source>
</evidence>
<dbReference type="Pfam" id="PF00561">
    <property type="entry name" value="Abhydrolase_1"/>
    <property type="match status" value="1"/>
</dbReference>
<dbReference type="InterPro" id="IPR000639">
    <property type="entry name" value="Epox_hydrolase-like"/>
</dbReference>
<dbReference type="InterPro" id="IPR000073">
    <property type="entry name" value="AB_hydrolase_1"/>
</dbReference>
<dbReference type="SUPFAM" id="SSF53474">
    <property type="entry name" value="alpha/beta-Hydrolases"/>
    <property type="match status" value="1"/>
</dbReference>
<reference evidence="3 4" key="1">
    <citation type="submission" date="2018-11" db="EMBL/GenBank/DDBJ databases">
        <title>Sequencing the genomes of 1000 actinobacteria strains.</title>
        <authorList>
            <person name="Klenk H.-P."/>
        </authorList>
    </citation>
    <scope>NUCLEOTIDE SEQUENCE [LARGE SCALE GENOMIC DNA]</scope>
    <source>
        <strain evidence="3 4">DSM 9580</strain>
    </source>
</reference>
<dbReference type="GO" id="GO:0016787">
    <property type="term" value="F:hydrolase activity"/>
    <property type="evidence" value="ECO:0007669"/>
    <property type="project" value="UniProtKB-KW"/>
</dbReference>
<proteinExistence type="predicted"/>